<evidence type="ECO:0000256" key="11">
    <source>
        <dbReference type="SAM" id="Phobius"/>
    </source>
</evidence>
<keyword evidence="5" id="KW-0808">Transferase</keyword>
<feature type="region of interest" description="Disordered" evidence="10">
    <location>
        <begin position="1467"/>
        <end position="1531"/>
    </location>
</feature>
<feature type="compositionally biased region" description="Low complexity" evidence="10">
    <location>
        <begin position="1467"/>
        <end position="1497"/>
    </location>
</feature>
<feature type="transmembrane region" description="Helical" evidence="11">
    <location>
        <begin position="1151"/>
        <end position="1169"/>
    </location>
</feature>
<feature type="transmembrane region" description="Helical" evidence="11">
    <location>
        <begin position="3018"/>
        <end position="3037"/>
    </location>
</feature>
<feature type="compositionally biased region" description="Low complexity" evidence="10">
    <location>
        <begin position="109"/>
        <end position="133"/>
    </location>
</feature>
<feature type="region of interest" description="Disordered" evidence="10">
    <location>
        <begin position="3422"/>
        <end position="3467"/>
    </location>
</feature>
<keyword evidence="4" id="KW-0328">Glycosyltransferase</keyword>
<feature type="region of interest" description="Disordered" evidence="10">
    <location>
        <begin position="1927"/>
        <end position="2020"/>
    </location>
</feature>
<dbReference type="SMART" id="SM01205">
    <property type="entry name" value="FKS1_dom1"/>
    <property type="match status" value="1"/>
</dbReference>
<feature type="compositionally biased region" description="Polar residues" evidence="10">
    <location>
        <begin position="1960"/>
        <end position="1974"/>
    </location>
</feature>
<evidence type="ECO:0000256" key="4">
    <source>
        <dbReference type="ARBA" id="ARBA00022676"/>
    </source>
</evidence>
<feature type="compositionally biased region" description="Low complexity" evidence="10">
    <location>
        <begin position="297"/>
        <end position="320"/>
    </location>
</feature>
<feature type="compositionally biased region" description="Polar residues" evidence="10">
    <location>
        <begin position="323"/>
        <end position="356"/>
    </location>
</feature>
<feature type="compositionally biased region" description="Basic and acidic residues" evidence="10">
    <location>
        <begin position="1975"/>
        <end position="1984"/>
    </location>
</feature>
<evidence type="ECO:0000313" key="13">
    <source>
        <dbReference type="EMBL" id="KXZ43170.1"/>
    </source>
</evidence>
<evidence type="ECO:0000256" key="7">
    <source>
        <dbReference type="ARBA" id="ARBA00022989"/>
    </source>
</evidence>
<comment type="catalytic activity">
    <reaction evidence="9">
        <text>[(1-&gt;3)-beta-D-glucosyl](n) + UDP-alpha-D-glucose = [(1-&gt;3)-beta-D-glucosyl](n+1) + UDP + H(+)</text>
        <dbReference type="Rhea" id="RHEA:21476"/>
        <dbReference type="Rhea" id="RHEA-COMP:11146"/>
        <dbReference type="Rhea" id="RHEA-COMP:14303"/>
        <dbReference type="ChEBI" id="CHEBI:15378"/>
        <dbReference type="ChEBI" id="CHEBI:37671"/>
        <dbReference type="ChEBI" id="CHEBI:58223"/>
        <dbReference type="ChEBI" id="CHEBI:58885"/>
        <dbReference type="EC" id="2.4.1.34"/>
    </reaction>
</comment>
<dbReference type="InterPro" id="IPR003440">
    <property type="entry name" value="Glyco_trans_48_dom"/>
</dbReference>
<evidence type="ECO:0000256" key="5">
    <source>
        <dbReference type="ARBA" id="ARBA00022679"/>
    </source>
</evidence>
<evidence type="ECO:0000256" key="1">
    <source>
        <dbReference type="ARBA" id="ARBA00004141"/>
    </source>
</evidence>
<feature type="compositionally biased region" description="Acidic residues" evidence="10">
    <location>
        <begin position="1856"/>
        <end position="1866"/>
    </location>
</feature>
<name>A0A150G1K2_GONPE</name>
<feature type="transmembrane region" description="Helical" evidence="11">
    <location>
        <begin position="2953"/>
        <end position="2974"/>
    </location>
</feature>
<comment type="caution">
    <text evidence="13">The sequence shown here is derived from an EMBL/GenBank/DDBJ whole genome shotgun (WGS) entry which is preliminary data.</text>
</comment>
<dbReference type="Pfam" id="PF14288">
    <property type="entry name" value="FKS1_dom1"/>
    <property type="match status" value="1"/>
</dbReference>
<dbReference type="STRING" id="33097.A0A150G1K2"/>
<feature type="transmembrane region" description="Helical" evidence="11">
    <location>
        <begin position="3044"/>
        <end position="3065"/>
    </location>
</feature>
<feature type="compositionally biased region" description="Basic and acidic residues" evidence="10">
    <location>
        <begin position="1674"/>
        <end position="1686"/>
    </location>
</feature>
<dbReference type="EMBL" id="LSYV01000100">
    <property type="protein sequence ID" value="KXZ43170.1"/>
    <property type="molecule type" value="Genomic_DNA"/>
</dbReference>
<evidence type="ECO:0000256" key="3">
    <source>
        <dbReference type="ARBA" id="ARBA00012589"/>
    </source>
</evidence>
<evidence type="ECO:0000259" key="12">
    <source>
        <dbReference type="SMART" id="SM01205"/>
    </source>
</evidence>
<dbReference type="GO" id="GO:0003843">
    <property type="term" value="F:1,3-beta-D-glucan synthase activity"/>
    <property type="evidence" value="ECO:0007669"/>
    <property type="project" value="UniProtKB-EC"/>
</dbReference>
<dbReference type="EC" id="2.4.1.34" evidence="3"/>
<feature type="compositionally biased region" description="Acidic residues" evidence="10">
    <location>
        <begin position="411"/>
        <end position="423"/>
    </location>
</feature>
<evidence type="ECO:0000256" key="9">
    <source>
        <dbReference type="ARBA" id="ARBA00047777"/>
    </source>
</evidence>
<feature type="compositionally biased region" description="Pro residues" evidence="10">
    <location>
        <begin position="1"/>
        <end position="12"/>
    </location>
</feature>
<evidence type="ECO:0000256" key="2">
    <source>
        <dbReference type="ARBA" id="ARBA00009040"/>
    </source>
</evidence>
<proteinExistence type="inferred from homology"/>
<evidence type="ECO:0000256" key="6">
    <source>
        <dbReference type="ARBA" id="ARBA00022692"/>
    </source>
</evidence>
<keyword evidence="14" id="KW-1185">Reference proteome</keyword>
<evidence type="ECO:0000256" key="10">
    <source>
        <dbReference type="SAM" id="MobiDB-lite"/>
    </source>
</evidence>
<feature type="compositionally biased region" description="Basic and acidic residues" evidence="10">
    <location>
        <begin position="1991"/>
        <end position="2000"/>
    </location>
</feature>
<feature type="region of interest" description="Disordered" evidence="10">
    <location>
        <begin position="59"/>
        <end position="160"/>
    </location>
</feature>
<feature type="transmembrane region" description="Helical" evidence="11">
    <location>
        <begin position="3264"/>
        <end position="3289"/>
    </location>
</feature>
<dbReference type="GO" id="GO:0000148">
    <property type="term" value="C:1,3-beta-D-glucan synthase complex"/>
    <property type="evidence" value="ECO:0007669"/>
    <property type="project" value="InterPro"/>
</dbReference>
<feature type="transmembrane region" description="Helical" evidence="11">
    <location>
        <begin position="3226"/>
        <end position="3244"/>
    </location>
</feature>
<accession>A0A150G1K2</accession>
<dbReference type="Proteomes" id="UP000075714">
    <property type="component" value="Unassembled WGS sequence"/>
</dbReference>
<dbReference type="GO" id="GO:0006075">
    <property type="term" value="P:(1-&gt;3)-beta-D-glucan biosynthetic process"/>
    <property type="evidence" value="ECO:0007669"/>
    <property type="project" value="InterPro"/>
</dbReference>
<dbReference type="InterPro" id="IPR026899">
    <property type="entry name" value="FKS1-like_dom1"/>
</dbReference>
<feature type="compositionally biased region" description="Polar residues" evidence="10">
    <location>
        <begin position="1833"/>
        <end position="1843"/>
    </location>
</feature>
<sequence length="3467" mass="378036">MPPPRSAPPPPRAKGTKPLLTRASVSWDAEGAPIESGPSIVAGRYTASGILSSRVASLRSIEVPRPLRLDTGLRSAAGSGHLEQDGPTGSDGNTGSASLGPARSPLARGSSAAVAPGAPSAGSPGAVDSAGAAGSPGAGDSGLQERDSAAARSAGPSRVGWRKAVDVLSQAQESDGSGAAAADGGFVMVSAQSLWRSITKSFTSRKHLTDSAPDSPREHQAAAAASTSGSNSNVVVSFRVSAAESRDVTASGGEGSKPSGGPGHDQPGPGSESAEERGRPSRAGEAADRAVREIDAKPAAAVATDAGGEGVTSVSGSEASPTLKASPSSRRLRFNQDNVLSSPSASAGNSRTSSRHNSFRDRVASALGFGGLGRSKTSEQSSPLRTNSSLRPKSALRAEGTSKQLKLGFVDESDSDEDDEDGDGGYRALTGGGYRSFKEEGATAASGSFRPKSALRGPAQLPASAPSQLKGPAALPADREGPAGIQRLDSTVVPARLHISSTQVPAELEDTLISPAALLPPGESLPSPFTRRANPAFSAIGHLLTSNPPAADAGRLPLPAMPSDTPELRSGTTVKFGGTSSVRFGKRASDDGGKSVAATDVASTVVAGVSRAVSAAPSMTSRAPPSLASAAAPPKARSTIKLPIITTGHWDSLVLATVWRVGRVFGFQAFNVRPSTQFDSKREYVPAGIFAAADHLIQLLVKNGYVRRNRGDDSDDERFGKALFEFHSVIFYSYEMQWTKMQRLSPRPQRFTDELRERVFSDQHITNGLLSELALYFLIYTEAANMRYCAEGMWWIFWVMNHSYVMAEIWNEGPPNRSPNARDRLPQLRNTFQHLIREIQMTIGIRPQEMRPEDCGKMSSILNRLSNTEVAVSDRELLADLISYGDGGFFMDRIITPIFYVMSYEIDHLATLGVDTAHRLGYDDFNESLTCRAVVYSTLMDLRVSPADIASGATNDAYQSLTTMGYWGAAYIDNKFDPQVAAEWWRNRVFVKTYRERRSWWGIYRAFYRIYAFHFVLFHVLQAVAFAGWNWRIVSSGMLTHAWLTWLERVANWMMTMHSPEPLQTTMTKIFDRRGFFKMDRVGAILAQKRKGAMDRRNWERLRKMLTHQYQNVGDFGHMKERFSIKELQAMHPERVIEIEGAPHLGLFGGLLEWLVIATLLTLIYTLQFAAGDFRQMARDYWGFISAGYVGAHALHFLVTTRDGYVISLTQALRLPEYFRNWSARPEPKTWMYNPMKTNWKNFSVNVFFWFLVLTMKVFFDFFVIHGPIVKPVRLLLTRNWLGCKGPVYRLPGGVTVPCISGDWILIGARIVPFIIVALFDTALFYQFVVTAFGIYHGLIKLDLGVISTWEDLVREFHKSPPRWWLRCMSFTGNENQKNLLFHTISANAQAAADNADASYANGEAGKQSAATVSDGNMFKQKFATPDDIRRKANLMAKERKVNMQAGKGGPSNEVEGKGISAVQRMGATAPGTAAPTRPGTTTATGTGTRTGAAAASGGKGDAKGGAASSAAAAGGGGGGSTHKTDTRPVGMHTVRSGRTLVGQDFKDAAAAPAGGIFGGWRGATGAGDATGGGSGLPGRFAARAPGDAQGAGVAGMFKVLGTVALAATRKGNQVQPEPVAEAVERDQERQIPSPYSPSSGRAAQPAVHSATSLGAADLRHRVRHPAWQPAELLGHDHGDYDRDLDPMASEPQPSAAGGQRSRRMWPWQRDSQDTREDGGAAMPMGPALGAMLAQGWRTRSEIQPADDEECGTSGASAALPGRPQEQEQAQRRGPSGGRVYVGPLGEGVTLLGADGKPLPDASDDDSDSARDSAPRQSRGVLLSEVPVMRLDSQFSDSTNTDARSARSGRVGFAVADDDDEDDDGPLPDKSIRFGGVRGGAPSRDSGDSPDDGYGRSSHELPPAPKAASHTRQRRASFLAALFKGGATEDDPDFGAGPSMRGGSSKASRSRFDLRERSFRSGNTDRSVRSGNTDRSVRGGDRSTRAGGMDRSVRGGDRSMRGSSMSHRRMSIGPQGGGFAGAIQRQKSITGGSSGLVARQRSSLGLGGVQRTKSINAASATSYEQKQFAKKWERQHSVAAQLVKKDLAARTTSMVLMGTDELQNLEEDELDVVSEQMMMWSSFAEAWDEICDDLREGDFVSDREVHLLKFVRLESSGKLAGLRPILLPTFFFAGQIRKVVDTGRVTTAQVMVLTEFRVLATWLGCQLGIMSGKHAHVIMTSSLYGGIVNVKHITLRKKSFDSAIKLIGLIEQAVRTREVPFDIQEFAEHFNIILHGLESECYAVQKMWELGRMYDDELDGALTLFEVVRDMQERLRNDPEDLKQCLKRAVAMEDHTTNTNVLLQVTTVLRNMLTTTSADATPQGEEAQRVLGFFINSLGHPSLDKPESLESMLSWSVLTPAYEEDVLYAVEAGLSAEELGLPKKKITDLLSETDDGFSLMAYLRAMFAFEWGNFKERIRRLVGTEVDIPDWGQVTELDFGQGGLLFEYRTELQLWASYRGQLLARTVRGMMCYERALKVLCRLEYPAPVGITDADYERWVDAMVASKFEYVIAVQTYGRNSKSKDLRLRQLAQGVDTLVQRFPTLKVVYLDDATDELRGPTQYSVLIRNRRASDPIVDPTQPFSKIVEAYRIRLPYNRYSNRGVVLGEGKPENQNQAMVFTINEGLQAIDMNQDNYLAEALKMRNLLSELHPSNKGQFMLFADDSPNQVLSPHMTAAELRFVILSRMKRSFPTALVGFREWIFSANTGALGQYAAATEYAFATIQSRIMTKPPRVRMHYGHPDVFNKTHILTRGGMSKGTRVLHISEDYFIGAAHTLRGARIRYKEYIACGKGRDMGFDSILSYQKKISGGAGDLATSREVHRLGTRLDFFRLMSFYHGGIGHFLNSYLTIMAAWYNIWALLLTAMAGAMELGIQGEEGQVTMTQTYNVQQVLQLGTLSIIPYVGQLVLETGLLRTLITVFGQIITGSLFFYIFQQQTVAASFGSVMAYGGMRYIGTGRGFSIQTTDFVKMYTLYARTHLYLGFEVLFFCATLYSLDDCTSCDYAALTWNSWLLAFVMIVCPLWFNPFIFNLSKVQRDYTSWKRWLSGDMDVGTGTNWYTWNREQLSKPRNDDGNVTDSWRNALREVVGTCVPYGLLVLAMVSRIEFRIDHVAVLENPYLEFLLATALLWTLALSISYLGHNLLERAKSKEWRIVRYLVTLTCFVVFLVYVAVLSRFYTGNGFKHLLQVAYANLVVLILVHKAATHMFTQNNAVRDFVDAGYYLIDVLVGFSTFAVLAVLAFVGFVNLLQSKLLFNEAFSQSVQTARIKMQVKRSGKQIKRKPKAGLLMTMDEWMRSRPASAASVAPSMAPTQYDGGVSRAVSLAPSAWNSLAPSMAPSMGPSMGPSMAPSAAASAFTSAAQSRAVSRRNSLTEMVNALVSRNQQNRGEAGPAGAGDDGVEVLPAGGGPSDGLATESGLRERRLRFL</sequence>
<feature type="region of interest" description="Disordered" evidence="10">
    <location>
        <begin position="1744"/>
        <end position="1913"/>
    </location>
</feature>
<feature type="region of interest" description="Disordered" evidence="10">
    <location>
        <begin position="1669"/>
        <end position="1727"/>
    </location>
</feature>
<feature type="transmembrane region" description="Helical" evidence="11">
    <location>
        <begin position="3194"/>
        <end position="3214"/>
    </location>
</feature>
<reference evidence="14" key="1">
    <citation type="journal article" date="2016" name="Nat. Commun.">
        <title>The Gonium pectorale genome demonstrates co-option of cell cycle regulation during the evolution of multicellularity.</title>
        <authorList>
            <person name="Hanschen E.R."/>
            <person name="Marriage T.N."/>
            <person name="Ferris P.J."/>
            <person name="Hamaji T."/>
            <person name="Toyoda A."/>
            <person name="Fujiyama A."/>
            <person name="Neme R."/>
            <person name="Noguchi H."/>
            <person name="Minakuchi Y."/>
            <person name="Suzuki M."/>
            <person name="Kawai-Toyooka H."/>
            <person name="Smith D.R."/>
            <person name="Sparks H."/>
            <person name="Anderson J."/>
            <person name="Bakaric R."/>
            <person name="Luria V."/>
            <person name="Karger A."/>
            <person name="Kirschner M.W."/>
            <person name="Durand P.M."/>
            <person name="Michod R.E."/>
            <person name="Nozaki H."/>
            <person name="Olson B.J."/>
        </authorList>
    </citation>
    <scope>NUCLEOTIDE SEQUENCE [LARGE SCALE GENOMIC DNA]</scope>
    <source>
        <strain evidence="14">NIES-2863</strain>
    </source>
</reference>
<feature type="region of interest" description="Disordered" evidence="10">
    <location>
        <begin position="1"/>
        <end position="40"/>
    </location>
</feature>
<dbReference type="GO" id="GO:0008360">
    <property type="term" value="P:regulation of cell shape"/>
    <property type="evidence" value="ECO:0007669"/>
    <property type="project" value="UniProtKB-KW"/>
</dbReference>
<keyword evidence="8 11" id="KW-0472">Membrane</keyword>
<keyword evidence="7 11" id="KW-1133">Transmembrane helix</keyword>
<comment type="similarity">
    <text evidence="2">Belongs to the glycosyltransferase 48 family.</text>
</comment>
<gene>
    <name evidence="13" type="ORF">GPECTOR_99g805</name>
</gene>
<feature type="transmembrane region" description="Helical" evidence="11">
    <location>
        <begin position="1181"/>
        <end position="1199"/>
    </location>
</feature>
<protein>
    <recommendedName>
        <fullName evidence="3">1,3-beta-glucan synthase</fullName>
        <ecNumber evidence="3">2.4.1.34</ecNumber>
    </recommendedName>
</protein>
<feature type="region of interest" description="Disordered" evidence="10">
    <location>
        <begin position="1611"/>
        <end position="1652"/>
    </location>
</feature>
<dbReference type="OrthoDB" id="1880850at2759"/>
<dbReference type="Pfam" id="PF02364">
    <property type="entry name" value="Glucan_synthase"/>
    <property type="match status" value="1"/>
</dbReference>
<feature type="domain" description="1,3-beta-glucan synthase component FKS1-like" evidence="12">
    <location>
        <begin position="767"/>
        <end position="938"/>
    </location>
</feature>
<comment type="subcellular location">
    <subcellularLocation>
        <location evidence="1">Membrane</location>
        <topology evidence="1">Multi-pass membrane protein</topology>
    </subcellularLocation>
</comment>
<feature type="compositionally biased region" description="Polar residues" evidence="10">
    <location>
        <begin position="378"/>
        <end position="391"/>
    </location>
</feature>
<feature type="transmembrane region" description="Helical" evidence="11">
    <location>
        <begin position="1247"/>
        <end position="1270"/>
    </location>
</feature>
<feature type="transmembrane region" description="Helical" evidence="11">
    <location>
        <begin position="1006"/>
        <end position="1029"/>
    </location>
</feature>
<feature type="transmembrane region" description="Helical" evidence="11">
    <location>
        <begin position="1311"/>
        <end position="1336"/>
    </location>
</feature>
<keyword evidence="6 11" id="KW-0812">Transmembrane</keyword>
<feature type="region of interest" description="Disordered" evidence="10">
    <location>
        <begin position="202"/>
        <end position="477"/>
    </location>
</feature>
<feature type="compositionally biased region" description="Basic and acidic residues" evidence="10">
    <location>
        <begin position="1950"/>
        <end position="1959"/>
    </location>
</feature>
<dbReference type="PANTHER" id="PTHR12741">
    <property type="entry name" value="LYST-INTERACTING PROTEIN LIP5 DOPAMINE RESPONSIVE PROTEIN DRG-1"/>
    <property type="match status" value="1"/>
</dbReference>
<feature type="compositionally biased region" description="Gly residues" evidence="10">
    <location>
        <begin position="252"/>
        <end position="263"/>
    </location>
</feature>
<organism evidence="13 14">
    <name type="scientific">Gonium pectorale</name>
    <name type="common">Green alga</name>
    <dbReference type="NCBI Taxonomy" id="33097"/>
    <lineage>
        <taxon>Eukaryota</taxon>
        <taxon>Viridiplantae</taxon>
        <taxon>Chlorophyta</taxon>
        <taxon>core chlorophytes</taxon>
        <taxon>Chlorophyceae</taxon>
        <taxon>CS clade</taxon>
        <taxon>Chlamydomonadales</taxon>
        <taxon>Volvocaceae</taxon>
        <taxon>Gonium</taxon>
    </lineage>
</organism>
<feature type="transmembrane region" description="Helical" evidence="11">
    <location>
        <begin position="3159"/>
        <end position="3179"/>
    </location>
</feature>
<evidence type="ECO:0000313" key="14">
    <source>
        <dbReference type="Proteomes" id="UP000075714"/>
    </source>
</evidence>
<dbReference type="GO" id="GO:0005886">
    <property type="term" value="C:plasma membrane"/>
    <property type="evidence" value="ECO:0007669"/>
    <property type="project" value="TreeGrafter"/>
</dbReference>
<feature type="transmembrane region" description="Helical" evidence="11">
    <location>
        <begin position="3127"/>
        <end position="3147"/>
    </location>
</feature>
<feature type="compositionally biased region" description="Low complexity" evidence="10">
    <location>
        <begin position="221"/>
        <end position="243"/>
    </location>
</feature>
<evidence type="ECO:0000256" key="8">
    <source>
        <dbReference type="ARBA" id="ARBA00023136"/>
    </source>
</evidence>
<feature type="compositionally biased region" description="Basic and acidic residues" evidence="10">
    <location>
        <begin position="285"/>
        <end position="296"/>
    </location>
</feature>
<dbReference type="PANTHER" id="PTHR12741:SF48">
    <property type="entry name" value="1,3-BETA-GLUCAN SYNTHASE COMPONENT FKS1-RELATED"/>
    <property type="match status" value="1"/>
</dbReference>